<dbReference type="EMBL" id="QUTA01011783">
    <property type="protein sequence ID" value="RHX98207.1"/>
    <property type="molecule type" value="Genomic_DNA"/>
</dbReference>
<feature type="compositionally biased region" description="Polar residues" evidence="1">
    <location>
        <begin position="1"/>
        <end position="10"/>
    </location>
</feature>
<evidence type="ECO:0000313" key="8">
    <source>
        <dbReference type="Proteomes" id="UP000283543"/>
    </source>
</evidence>
<dbReference type="EMBL" id="QUTB01005679">
    <property type="protein sequence ID" value="RHY54001.1"/>
    <property type="molecule type" value="Genomic_DNA"/>
</dbReference>
<dbReference type="PANTHER" id="PTHR35213:SF3">
    <property type="entry name" value="MYB-LIKE DOMAIN-CONTAINING PROTEIN"/>
    <property type="match status" value="1"/>
</dbReference>
<dbReference type="Proteomes" id="UP000266239">
    <property type="component" value="Unassembled WGS sequence"/>
</dbReference>
<dbReference type="Proteomes" id="UP000283543">
    <property type="component" value="Unassembled WGS sequence"/>
</dbReference>
<feature type="region of interest" description="Disordered" evidence="1">
    <location>
        <begin position="1"/>
        <end position="32"/>
    </location>
</feature>
<dbReference type="EMBL" id="QUTD01002381">
    <property type="protein sequence ID" value="RHY76092.1"/>
    <property type="molecule type" value="Genomic_DNA"/>
</dbReference>
<name>A0A396ZX09_APHAT</name>
<proteinExistence type="predicted"/>
<evidence type="ECO:0000256" key="1">
    <source>
        <dbReference type="SAM" id="MobiDB-lite"/>
    </source>
</evidence>
<evidence type="ECO:0000313" key="3">
    <source>
        <dbReference type="EMBL" id="RHY54001.1"/>
    </source>
</evidence>
<gene>
    <name evidence="2" type="ORF">DYB25_004200</name>
    <name evidence="5" type="ORF">DYB26_014935</name>
    <name evidence="4" type="ORF">DYB30_012687</name>
    <name evidence="3" type="ORF">DYB34_002161</name>
</gene>
<accession>A0A396ZX09</accession>
<protein>
    <submittedName>
        <fullName evidence="2">Uncharacterized protein</fullName>
    </submittedName>
</protein>
<evidence type="ECO:0000313" key="9">
    <source>
        <dbReference type="Proteomes" id="UP000286510"/>
    </source>
</evidence>
<evidence type="ECO:0000313" key="7">
    <source>
        <dbReference type="Proteomes" id="UP000266643"/>
    </source>
</evidence>
<dbReference type="PANTHER" id="PTHR35213">
    <property type="entry name" value="RING-TYPE DOMAIN-CONTAINING PROTEIN-RELATED"/>
    <property type="match status" value="1"/>
</dbReference>
<dbReference type="AlphaFoldDB" id="A0A396ZX09"/>
<organism evidence="2 6">
    <name type="scientific">Aphanomyces astaci</name>
    <name type="common">Crayfish plague agent</name>
    <dbReference type="NCBI Taxonomy" id="112090"/>
    <lineage>
        <taxon>Eukaryota</taxon>
        <taxon>Sar</taxon>
        <taxon>Stramenopiles</taxon>
        <taxon>Oomycota</taxon>
        <taxon>Saprolegniomycetes</taxon>
        <taxon>Saprolegniales</taxon>
        <taxon>Verrucalvaceae</taxon>
        <taxon>Aphanomyces</taxon>
    </lineage>
</organism>
<evidence type="ECO:0000313" key="2">
    <source>
        <dbReference type="EMBL" id="RHX98207.1"/>
    </source>
</evidence>
<reference evidence="6 7" key="1">
    <citation type="submission" date="2018-08" db="EMBL/GenBank/DDBJ databases">
        <title>Aphanomyces genome sequencing and annotation.</title>
        <authorList>
            <person name="Minardi D."/>
            <person name="Oidtmann B."/>
            <person name="Van Der Giezen M."/>
            <person name="Studholme D.J."/>
        </authorList>
    </citation>
    <scope>NUCLEOTIDE SEQUENCE [LARGE SCALE GENOMIC DNA]</scope>
    <source>
        <strain evidence="4 7">D2</strain>
        <strain evidence="5 9">FDL457</strain>
        <strain evidence="3 8">Si</strain>
        <strain evidence="2 6">Yx</strain>
    </source>
</reference>
<dbReference type="VEuPathDB" id="FungiDB:H257_07390"/>
<comment type="caution">
    <text evidence="2">The sequence shown here is derived from an EMBL/GenBank/DDBJ whole genome shotgun (WGS) entry which is preliminary data.</text>
</comment>
<evidence type="ECO:0000313" key="4">
    <source>
        <dbReference type="EMBL" id="RHY76092.1"/>
    </source>
</evidence>
<evidence type="ECO:0000313" key="6">
    <source>
        <dbReference type="Proteomes" id="UP000266239"/>
    </source>
</evidence>
<evidence type="ECO:0000313" key="5">
    <source>
        <dbReference type="EMBL" id="RHZ41453.1"/>
    </source>
</evidence>
<dbReference type="Proteomes" id="UP000266643">
    <property type="component" value="Unassembled WGS sequence"/>
</dbReference>
<dbReference type="Proteomes" id="UP000286510">
    <property type="component" value="Unassembled WGS sequence"/>
</dbReference>
<sequence>MMPSVANMTKPSKMAGHTQHMHHNLPPMTPIPLTGPRRIGSWPLEEIKYTHFLSALFKSSRLENVPSGTSLRQWLGKQLNCAPMRLSKKFDKVSGMLGLVKFEVRQDVLDAMTPAQRRAQIKEMHVLRTKLEVAVAREMAGLKPLAHHLEKHGRPMVSASVMHASPKKNRARKFTNDDNDILFKGRLSLTSMLQSTGDIVPRKSNRNCVRRSYSYDSSDESEVGIKDEHMEPSMEPLPFHPPIATSAAADWNAAAECHITGRPSAALTLEDLEWIGQFMDDLPSLDTTGDAFWTSIREIDCLNPYSTQLLDTSTEQTPST</sequence>
<dbReference type="EMBL" id="QUTF01004790">
    <property type="protein sequence ID" value="RHZ41453.1"/>
    <property type="molecule type" value="Genomic_DNA"/>
</dbReference>